<proteinExistence type="predicted"/>
<keyword evidence="3" id="KW-1185">Reference proteome</keyword>
<accession>A0A8W8JMX9</accession>
<evidence type="ECO:0000313" key="2">
    <source>
        <dbReference type="EnsemblMetazoa" id="G20150.1:cds"/>
    </source>
</evidence>
<dbReference type="EnsemblMetazoa" id="G20150.1">
    <property type="protein sequence ID" value="G20150.1:cds"/>
    <property type="gene ID" value="G20150"/>
</dbReference>
<organism evidence="2 3">
    <name type="scientific">Magallana gigas</name>
    <name type="common">Pacific oyster</name>
    <name type="synonym">Crassostrea gigas</name>
    <dbReference type="NCBI Taxonomy" id="29159"/>
    <lineage>
        <taxon>Eukaryota</taxon>
        <taxon>Metazoa</taxon>
        <taxon>Spiralia</taxon>
        <taxon>Lophotrochozoa</taxon>
        <taxon>Mollusca</taxon>
        <taxon>Bivalvia</taxon>
        <taxon>Autobranchia</taxon>
        <taxon>Pteriomorphia</taxon>
        <taxon>Ostreida</taxon>
        <taxon>Ostreoidea</taxon>
        <taxon>Ostreidae</taxon>
        <taxon>Magallana</taxon>
    </lineage>
</organism>
<sequence length="156" mass="17645">FLISVLITRPIMSKTVVISIVLCVLVCIFGSDGRRDKKTFVPIHLEKDELDRYSFVYEKHYISMRTGLGSHHLPVTCWLYNTTAEESQLVHDQTGLKLVELKMMQLATSQVGRVVSLTEAHATLHSLSPHLAKFCHTTANTTTIIWLDDHAQIDQV</sequence>
<dbReference type="AlphaFoldDB" id="A0A8W8JMX9"/>
<evidence type="ECO:0000256" key="1">
    <source>
        <dbReference type="SAM" id="Phobius"/>
    </source>
</evidence>
<feature type="transmembrane region" description="Helical" evidence="1">
    <location>
        <begin position="12"/>
        <end position="30"/>
    </location>
</feature>
<dbReference type="Proteomes" id="UP000005408">
    <property type="component" value="Unassembled WGS sequence"/>
</dbReference>
<keyword evidence="1" id="KW-0812">Transmembrane</keyword>
<name>A0A8W8JMX9_MAGGI</name>
<keyword evidence="1" id="KW-1133">Transmembrane helix</keyword>
<reference evidence="2" key="1">
    <citation type="submission" date="2022-08" db="UniProtKB">
        <authorList>
            <consortium name="EnsemblMetazoa"/>
        </authorList>
    </citation>
    <scope>IDENTIFICATION</scope>
    <source>
        <strain evidence="2">05x7-T-G4-1.051#20</strain>
    </source>
</reference>
<evidence type="ECO:0000313" key="3">
    <source>
        <dbReference type="Proteomes" id="UP000005408"/>
    </source>
</evidence>
<protein>
    <submittedName>
        <fullName evidence="2">Uncharacterized protein</fullName>
    </submittedName>
</protein>
<keyword evidence="1" id="KW-0472">Membrane</keyword>